<proteinExistence type="predicted"/>
<keyword evidence="3" id="KW-1185">Reference proteome</keyword>
<evidence type="ECO:0000313" key="3">
    <source>
        <dbReference type="Proteomes" id="UP000516173"/>
    </source>
</evidence>
<accession>A0A7G1KH49</accession>
<evidence type="ECO:0008006" key="4">
    <source>
        <dbReference type="Google" id="ProtNLM"/>
    </source>
</evidence>
<dbReference type="KEGG" id="nwl:NWFMUON74_20330"/>
<protein>
    <recommendedName>
        <fullName evidence="4">Peptidase M48 domain-containing protein</fullName>
    </recommendedName>
</protein>
<reference evidence="2 3" key="1">
    <citation type="submission" date="2020-08" db="EMBL/GenBank/DDBJ databases">
        <title>Genome Sequencing of Nocardia wallacei strain FMUON74 and assembly.</title>
        <authorList>
            <person name="Toyokawa M."/>
            <person name="Uesaka K."/>
        </authorList>
    </citation>
    <scope>NUCLEOTIDE SEQUENCE [LARGE SCALE GENOMIC DNA]</scope>
    <source>
        <strain evidence="2 3">FMUON74</strain>
    </source>
</reference>
<sequence>MAVSLAALPTAAVLTVLLYGLGLAMGLSVAAVIPVLWLLCCLAWGAMYFRGAQRRWPAARFGLRPPAYAEQAGVGAAWDTVARQAGAPAAAYSLWVRDADRRDPPPDRVIAITTESLAHSTPREVEAVLARELGARVHGRAAFARFVFRRYNAPVVLGERALLSGLVGIGETLAQRVPVRGARVFSGVWNAASRLLVACPIVAMATVIVGLPAALLLRLLPEFASLALAPLVRRTVYRADATAADLGYGPDLCAVLSRHLPEHRARESDPLSLSATVLGPTADERIGRVRDRLDELARLTRT</sequence>
<keyword evidence="1" id="KW-1133">Transmembrane helix</keyword>
<evidence type="ECO:0000256" key="1">
    <source>
        <dbReference type="SAM" id="Phobius"/>
    </source>
</evidence>
<dbReference type="Proteomes" id="UP000516173">
    <property type="component" value="Chromosome"/>
</dbReference>
<keyword evidence="1" id="KW-0812">Transmembrane</keyword>
<dbReference type="EMBL" id="AP023396">
    <property type="protein sequence ID" value="BCK54261.1"/>
    <property type="molecule type" value="Genomic_DNA"/>
</dbReference>
<gene>
    <name evidence="2" type="ORF">NWFMUON74_20330</name>
</gene>
<keyword evidence="1" id="KW-0472">Membrane</keyword>
<name>A0A7G1KH49_9NOCA</name>
<feature type="transmembrane region" description="Helical" evidence="1">
    <location>
        <begin position="195"/>
        <end position="217"/>
    </location>
</feature>
<organism evidence="2 3">
    <name type="scientific">Nocardia wallacei</name>
    <dbReference type="NCBI Taxonomy" id="480035"/>
    <lineage>
        <taxon>Bacteria</taxon>
        <taxon>Bacillati</taxon>
        <taxon>Actinomycetota</taxon>
        <taxon>Actinomycetes</taxon>
        <taxon>Mycobacteriales</taxon>
        <taxon>Nocardiaceae</taxon>
        <taxon>Nocardia</taxon>
    </lineage>
</organism>
<evidence type="ECO:0000313" key="2">
    <source>
        <dbReference type="EMBL" id="BCK54261.1"/>
    </source>
</evidence>
<dbReference type="AlphaFoldDB" id="A0A7G1KH49"/>
<feature type="transmembrane region" description="Helical" evidence="1">
    <location>
        <begin position="28"/>
        <end position="49"/>
    </location>
</feature>